<keyword evidence="2 8" id="KW-0812">Transmembrane</keyword>
<dbReference type="InterPro" id="IPR004089">
    <property type="entry name" value="MCPsignal_dom"/>
</dbReference>
<dbReference type="PROSITE" id="PS50111">
    <property type="entry name" value="CHEMOTAXIS_TRANSDUC_2"/>
    <property type="match status" value="1"/>
</dbReference>
<keyword evidence="3 8" id="KW-1133">Transmembrane helix</keyword>
<feature type="domain" description="HAMP" evidence="10">
    <location>
        <begin position="443"/>
        <end position="497"/>
    </location>
</feature>
<evidence type="ECO:0000256" key="5">
    <source>
        <dbReference type="ARBA" id="ARBA00023224"/>
    </source>
</evidence>
<evidence type="ECO:0000313" key="12">
    <source>
        <dbReference type="Proteomes" id="UP000184608"/>
    </source>
</evidence>
<dbReference type="SMART" id="SM00283">
    <property type="entry name" value="MA"/>
    <property type="match status" value="1"/>
</dbReference>
<keyword evidence="12" id="KW-1185">Reference proteome</keyword>
<keyword evidence="4 8" id="KW-0472">Membrane</keyword>
<dbReference type="STRING" id="1216006.VA7868_04209"/>
<evidence type="ECO:0000256" key="4">
    <source>
        <dbReference type="ARBA" id="ARBA00023136"/>
    </source>
</evidence>
<dbReference type="CDD" id="cd11386">
    <property type="entry name" value="MCP_signal"/>
    <property type="match status" value="1"/>
</dbReference>
<comment type="subcellular location">
    <subcellularLocation>
        <location evidence="1">Membrane</location>
        <topology evidence="1">Multi-pass membrane protein</topology>
    </subcellularLocation>
</comment>
<dbReference type="Gene3D" id="1.10.287.950">
    <property type="entry name" value="Methyl-accepting chemotaxis protein"/>
    <property type="match status" value="1"/>
</dbReference>
<dbReference type="PROSITE" id="PS50885">
    <property type="entry name" value="HAMP"/>
    <property type="match status" value="1"/>
</dbReference>
<sequence>MNIGSKFILSIVSIATLAVASTAIVLATLSSDKTEEILLDARRDQMISLRNVATEILHQYFGSLENQILSISQQQSVIDATRNLSSSYKPFAFFVGRTDRPGQREKLRQYYQDNIAAQYSRFNPGQRFDTNAVIDAMSDPTIALQTQYIAANPNTLDSKDNMLFSSDKTSYTTNHKKYHPYFQDSLKRFHLQDILLLDTNGNVVYSVKKYIDFAASVSSAAFAGSGLAEAYNRASQLESSGYAFVDYAPYPGASGLPTGFISAPVFEKNKRVGVVVLALSSVKLTELMTYGYNWEASGLGQTGETYLIGADQTPRSASRLLLEQPEAYAAQVKALNYPQQEIDKILATKTNVAFQQIKSHAIDEAFNGNAGTTIDSNYLNHQVLTAFAPLNIMGQKWVLLNEIEMAEVTSKLGAIQKSFLVYAAMTAIVVIILGGVAGAVITQTIVRPIRETSHSLIDIAEGEGDLTSRLNAARKDELGELATGFNQFVAKIHQLVLGIKGSMEGLSRTVDNMNTVAEEGSESANTQQKETEMVVAAINQMAASAQEIAGNAMNAADVANSADTEGKHVQSVVDNAISSIEGLSEEIDQASVVITELEGNVGNIVAILDTIRGIADQTNLLALNAAIESARAGEHGRGFAVVADEVRALAKKTQDSTEEIQEMIERLQKDSIHAVNVMASSKANGEKSADIARTVGTSLIKIADFISTISDMNAQIAGASDEQKTAIEEINRSMVEISNSGQQTLSGVNSITQNSADLRALSHSLEEQIQQFRV</sequence>
<comment type="similarity">
    <text evidence="6">Belongs to the methyl-accepting chemotaxis (MCP) protein family.</text>
</comment>
<organism evidence="11 12">
    <name type="scientific">Vibrio aerogenes CECT 7868</name>
    <dbReference type="NCBI Taxonomy" id="1216006"/>
    <lineage>
        <taxon>Bacteria</taxon>
        <taxon>Pseudomonadati</taxon>
        <taxon>Pseudomonadota</taxon>
        <taxon>Gammaproteobacteria</taxon>
        <taxon>Vibrionales</taxon>
        <taxon>Vibrionaceae</taxon>
        <taxon>Vibrio</taxon>
    </lineage>
</organism>
<feature type="domain" description="Methyl-accepting transducer" evidence="9">
    <location>
        <begin position="502"/>
        <end position="738"/>
    </location>
</feature>
<keyword evidence="5 7" id="KW-0807">Transducer</keyword>
<feature type="transmembrane region" description="Helical" evidence="8">
    <location>
        <begin position="419"/>
        <end position="441"/>
    </location>
</feature>
<dbReference type="RefSeq" id="WP_073605803.1">
    <property type="nucleotide sequence ID" value="NZ_FQXZ01000046.1"/>
</dbReference>
<evidence type="ECO:0000259" key="9">
    <source>
        <dbReference type="PROSITE" id="PS50111"/>
    </source>
</evidence>
<dbReference type="SUPFAM" id="SSF58104">
    <property type="entry name" value="Methyl-accepting chemotaxis protein (MCP) signaling domain"/>
    <property type="match status" value="1"/>
</dbReference>
<accession>A0A1M6DEG5</accession>
<gene>
    <name evidence="11" type="primary">pctB_12</name>
    <name evidence="11" type="ORF">VA7868_04209</name>
</gene>
<evidence type="ECO:0000256" key="6">
    <source>
        <dbReference type="ARBA" id="ARBA00029447"/>
    </source>
</evidence>
<evidence type="ECO:0000256" key="3">
    <source>
        <dbReference type="ARBA" id="ARBA00022989"/>
    </source>
</evidence>
<reference evidence="11 12" key="1">
    <citation type="submission" date="2016-11" db="EMBL/GenBank/DDBJ databases">
        <authorList>
            <person name="Jaros S."/>
            <person name="Januszkiewicz K."/>
            <person name="Wedrychowicz H."/>
        </authorList>
    </citation>
    <scope>NUCLEOTIDE SEQUENCE [LARGE SCALE GENOMIC DNA]</scope>
    <source>
        <strain evidence="11 12">CECT 7868</strain>
    </source>
</reference>
<dbReference type="GO" id="GO:0007165">
    <property type="term" value="P:signal transduction"/>
    <property type="evidence" value="ECO:0007669"/>
    <property type="project" value="UniProtKB-KW"/>
</dbReference>
<dbReference type="Proteomes" id="UP000184608">
    <property type="component" value="Unassembled WGS sequence"/>
</dbReference>
<evidence type="ECO:0000256" key="2">
    <source>
        <dbReference type="ARBA" id="ARBA00022692"/>
    </source>
</evidence>
<evidence type="ECO:0000256" key="1">
    <source>
        <dbReference type="ARBA" id="ARBA00004141"/>
    </source>
</evidence>
<dbReference type="GO" id="GO:0006935">
    <property type="term" value="P:chemotaxis"/>
    <property type="evidence" value="ECO:0007669"/>
    <property type="project" value="UniProtKB-ARBA"/>
</dbReference>
<dbReference type="PANTHER" id="PTHR32089:SF119">
    <property type="entry name" value="METHYL-ACCEPTING CHEMOTAXIS PROTEIN CTPL"/>
    <property type="match status" value="1"/>
</dbReference>
<dbReference type="FunFam" id="1.10.287.950:FF:000001">
    <property type="entry name" value="Methyl-accepting chemotaxis sensory transducer"/>
    <property type="match status" value="1"/>
</dbReference>
<dbReference type="CDD" id="cd06225">
    <property type="entry name" value="HAMP"/>
    <property type="match status" value="1"/>
</dbReference>
<dbReference type="EMBL" id="FQXZ01000046">
    <property type="protein sequence ID" value="SHI71646.1"/>
    <property type="molecule type" value="Genomic_DNA"/>
</dbReference>
<evidence type="ECO:0000256" key="8">
    <source>
        <dbReference type="SAM" id="Phobius"/>
    </source>
</evidence>
<name>A0A1M6DEG5_9VIBR</name>
<dbReference type="Pfam" id="PF00672">
    <property type="entry name" value="HAMP"/>
    <property type="match status" value="1"/>
</dbReference>
<protein>
    <submittedName>
        <fullName evidence="11">Methyl-accepting chemotaxis protein PctB</fullName>
    </submittedName>
</protein>
<dbReference type="AlphaFoldDB" id="A0A1M6DEG5"/>
<dbReference type="SMART" id="SM00304">
    <property type="entry name" value="HAMP"/>
    <property type="match status" value="1"/>
</dbReference>
<dbReference type="InterPro" id="IPR003660">
    <property type="entry name" value="HAMP_dom"/>
</dbReference>
<evidence type="ECO:0000313" key="11">
    <source>
        <dbReference type="EMBL" id="SHI71646.1"/>
    </source>
</evidence>
<proteinExistence type="inferred from homology"/>
<evidence type="ECO:0000259" key="10">
    <source>
        <dbReference type="PROSITE" id="PS50885"/>
    </source>
</evidence>
<dbReference type="Pfam" id="PF00015">
    <property type="entry name" value="MCPsignal"/>
    <property type="match status" value="1"/>
</dbReference>
<dbReference type="GO" id="GO:0016020">
    <property type="term" value="C:membrane"/>
    <property type="evidence" value="ECO:0007669"/>
    <property type="project" value="UniProtKB-SubCell"/>
</dbReference>
<dbReference type="OrthoDB" id="9806704at2"/>
<dbReference type="PANTHER" id="PTHR32089">
    <property type="entry name" value="METHYL-ACCEPTING CHEMOTAXIS PROTEIN MCPB"/>
    <property type="match status" value="1"/>
</dbReference>
<evidence type="ECO:0000256" key="7">
    <source>
        <dbReference type="PROSITE-ProRule" id="PRU00284"/>
    </source>
</evidence>